<dbReference type="SUPFAM" id="SSF54637">
    <property type="entry name" value="Thioesterase/thiol ester dehydrase-isomerase"/>
    <property type="match status" value="1"/>
</dbReference>
<organism evidence="2 3">
    <name type="scientific">Dothistroma septosporum (strain NZE10 / CBS 128990)</name>
    <name type="common">Red band needle blight fungus</name>
    <name type="synonym">Mycosphaerella pini</name>
    <dbReference type="NCBI Taxonomy" id="675120"/>
    <lineage>
        <taxon>Eukaryota</taxon>
        <taxon>Fungi</taxon>
        <taxon>Dikarya</taxon>
        <taxon>Ascomycota</taxon>
        <taxon>Pezizomycotina</taxon>
        <taxon>Dothideomycetes</taxon>
        <taxon>Dothideomycetidae</taxon>
        <taxon>Mycosphaerellales</taxon>
        <taxon>Mycosphaerellaceae</taxon>
        <taxon>Dothistroma</taxon>
    </lineage>
</organism>
<dbReference type="InterPro" id="IPR052061">
    <property type="entry name" value="PTE-AB_protein"/>
</dbReference>
<dbReference type="eggNOG" id="ENOG502T6AT">
    <property type="taxonomic scope" value="Eukaryota"/>
</dbReference>
<proteinExistence type="predicted"/>
<accession>M2YIY8</accession>
<reference evidence="2 3" key="2">
    <citation type="journal article" date="2012" name="PLoS Pathog.">
        <title>Diverse lifestyles and strategies of plant pathogenesis encoded in the genomes of eighteen Dothideomycetes fungi.</title>
        <authorList>
            <person name="Ohm R.A."/>
            <person name="Feau N."/>
            <person name="Henrissat B."/>
            <person name="Schoch C.L."/>
            <person name="Horwitz B.A."/>
            <person name="Barry K.W."/>
            <person name="Condon B.J."/>
            <person name="Copeland A.C."/>
            <person name="Dhillon B."/>
            <person name="Glaser F."/>
            <person name="Hesse C.N."/>
            <person name="Kosti I."/>
            <person name="LaButti K."/>
            <person name="Lindquist E.A."/>
            <person name="Lucas S."/>
            <person name="Salamov A.A."/>
            <person name="Bradshaw R.E."/>
            <person name="Ciuffetti L."/>
            <person name="Hamelin R.C."/>
            <person name="Kema G.H.J."/>
            <person name="Lawrence C."/>
            <person name="Scott J.A."/>
            <person name="Spatafora J.W."/>
            <person name="Turgeon B.G."/>
            <person name="de Wit P.J.G.M."/>
            <person name="Zhong S."/>
            <person name="Goodwin S.B."/>
            <person name="Grigoriev I.V."/>
        </authorList>
    </citation>
    <scope>NUCLEOTIDE SEQUENCE [LARGE SCALE GENOMIC DNA]</scope>
    <source>
        <strain evidence="3">NZE10 / CBS 128990</strain>
    </source>
</reference>
<dbReference type="OMA" id="FIMARAE"/>
<dbReference type="Proteomes" id="UP000016933">
    <property type="component" value="Unassembled WGS sequence"/>
</dbReference>
<dbReference type="EMBL" id="KB446546">
    <property type="protein sequence ID" value="EME38851.1"/>
    <property type="molecule type" value="Genomic_DNA"/>
</dbReference>
<reference evidence="3" key="1">
    <citation type="journal article" date="2012" name="PLoS Genet.">
        <title>The genomes of the fungal plant pathogens Cladosporium fulvum and Dothistroma septosporum reveal adaptation to different hosts and lifestyles but also signatures of common ancestry.</title>
        <authorList>
            <person name="de Wit P.J.G.M."/>
            <person name="van der Burgt A."/>
            <person name="Oekmen B."/>
            <person name="Stergiopoulos I."/>
            <person name="Abd-Elsalam K.A."/>
            <person name="Aerts A.L."/>
            <person name="Bahkali A.H."/>
            <person name="Beenen H.G."/>
            <person name="Chettri P."/>
            <person name="Cox M.P."/>
            <person name="Datema E."/>
            <person name="de Vries R.P."/>
            <person name="Dhillon B."/>
            <person name="Ganley A.R."/>
            <person name="Griffiths S.A."/>
            <person name="Guo Y."/>
            <person name="Hamelin R.C."/>
            <person name="Henrissat B."/>
            <person name="Kabir M.S."/>
            <person name="Jashni M.K."/>
            <person name="Kema G."/>
            <person name="Klaubauf S."/>
            <person name="Lapidus A."/>
            <person name="Levasseur A."/>
            <person name="Lindquist E."/>
            <person name="Mehrabi R."/>
            <person name="Ohm R.A."/>
            <person name="Owen T.J."/>
            <person name="Salamov A."/>
            <person name="Schwelm A."/>
            <person name="Schijlen E."/>
            <person name="Sun H."/>
            <person name="van den Burg H.A."/>
            <person name="van Ham R.C.H.J."/>
            <person name="Zhang S."/>
            <person name="Goodwin S.B."/>
            <person name="Grigoriev I.V."/>
            <person name="Collemare J."/>
            <person name="Bradshaw R.E."/>
        </authorList>
    </citation>
    <scope>NUCLEOTIDE SEQUENCE [LARGE SCALE GENOMIC DNA]</scope>
    <source>
        <strain evidence="3">NZE10 / CBS 128990</strain>
    </source>
</reference>
<evidence type="ECO:0000259" key="1">
    <source>
        <dbReference type="Pfam" id="PF03061"/>
    </source>
</evidence>
<keyword evidence="3" id="KW-1185">Reference proteome</keyword>
<dbReference type="Pfam" id="PF03061">
    <property type="entry name" value="4HBT"/>
    <property type="match status" value="1"/>
</dbReference>
<dbReference type="InterPro" id="IPR029069">
    <property type="entry name" value="HotDog_dom_sf"/>
</dbReference>
<dbReference type="HOGENOM" id="CLU_052827_4_2_1"/>
<gene>
    <name evidence="2" type="ORF">DOTSEDRAFT_75542</name>
</gene>
<name>M2YIY8_DOTSN</name>
<sequence length="198" mass="21349">MTASHEDHLHQHFGAECKNHPDFQLPWVQSILNDPNVEIIDEMAPNIDSSEVSRSMFFVTLAHPTGLRSRIPVRRPCSEADSSSGQEYVFILSAGNGLDGKSGRAHGGLSSLLLDHMTGMAASHECPQGGDPPATAFLNVDYKNPISTPSVFLARSWVTEVSGRKIFVKGVLEEGSGKVLATGKALFIKARPQTKAAL</sequence>
<evidence type="ECO:0000313" key="2">
    <source>
        <dbReference type="EMBL" id="EME38851.1"/>
    </source>
</evidence>
<dbReference type="PANTHER" id="PTHR47260:SF3">
    <property type="entry name" value="THIOESTERASE FAMILY PROTEIN (AFU_ORTHOLOGUE AFUA_7G03960)"/>
    <property type="match status" value="1"/>
</dbReference>
<dbReference type="CDD" id="cd03443">
    <property type="entry name" value="PaaI_thioesterase"/>
    <property type="match status" value="1"/>
</dbReference>
<dbReference type="OrthoDB" id="506431at2759"/>
<dbReference type="Gene3D" id="3.10.129.10">
    <property type="entry name" value="Hotdog Thioesterase"/>
    <property type="match status" value="1"/>
</dbReference>
<evidence type="ECO:0000313" key="3">
    <source>
        <dbReference type="Proteomes" id="UP000016933"/>
    </source>
</evidence>
<dbReference type="PANTHER" id="PTHR47260">
    <property type="entry name" value="UPF0644 PROTEIN PB2B4.06"/>
    <property type="match status" value="1"/>
</dbReference>
<dbReference type="AlphaFoldDB" id="M2YIY8"/>
<feature type="domain" description="Thioesterase" evidence="1">
    <location>
        <begin position="103"/>
        <end position="179"/>
    </location>
</feature>
<protein>
    <recommendedName>
        <fullName evidence="1">Thioesterase domain-containing protein</fullName>
    </recommendedName>
</protein>
<dbReference type="InterPro" id="IPR006683">
    <property type="entry name" value="Thioestr_dom"/>
</dbReference>